<dbReference type="GO" id="GO:0008360">
    <property type="term" value="P:regulation of cell shape"/>
    <property type="evidence" value="ECO:0007669"/>
    <property type="project" value="UniProtKB-KW"/>
</dbReference>
<proteinExistence type="inferred from homology"/>
<dbReference type="Gene3D" id="3.90.190.20">
    <property type="entry name" value="Mur ligase, C-terminal domain"/>
    <property type="match status" value="1"/>
</dbReference>
<dbReference type="InterPro" id="IPR005758">
    <property type="entry name" value="UDP-N-AcMur_Ala_ligase_MurC"/>
</dbReference>
<feature type="domain" description="Mur ligase C-terminal" evidence="16">
    <location>
        <begin position="331"/>
        <end position="459"/>
    </location>
</feature>
<evidence type="ECO:0000256" key="3">
    <source>
        <dbReference type="ARBA" id="ARBA00012211"/>
    </source>
</evidence>
<protein>
    <recommendedName>
        <fullName evidence="3 14">UDP-N-acetylmuramate--L-alanine ligase</fullName>
        <ecNumber evidence="3 14">6.3.2.8</ecNumber>
    </recommendedName>
    <alternativeName>
        <fullName evidence="14">UDP-N-acetylmuramoyl-L-alanine synthetase</fullName>
    </alternativeName>
</protein>
<dbReference type="PANTHER" id="PTHR43445:SF3">
    <property type="entry name" value="UDP-N-ACETYLMURAMATE--L-ALANINE LIGASE"/>
    <property type="match status" value="1"/>
</dbReference>
<evidence type="ECO:0000256" key="10">
    <source>
        <dbReference type="ARBA" id="ARBA00022984"/>
    </source>
</evidence>
<dbReference type="InterPro" id="IPR000713">
    <property type="entry name" value="Mur_ligase_N"/>
</dbReference>
<dbReference type="InterPro" id="IPR050061">
    <property type="entry name" value="MurCDEF_pg_biosynth"/>
</dbReference>
<dbReference type="SUPFAM" id="SSF53244">
    <property type="entry name" value="MurD-like peptide ligases, peptide-binding domain"/>
    <property type="match status" value="1"/>
</dbReference>
<dbReference type="EMBL" id="RKQZ01000001">
    <property type="protein sequence ID" value="RPF22039.1"/>
    <property type="molecule type" value="Genomic_DNA"/>
</dbReference>
<evidence type="ECO:0000313" key="19">
    <source>
        <dbReference type="Proteomes" id="UP000280501"/>
    </source>
</evidence>
<dbReference type="InterPro" id="IPR036565">
    <property type="entry name" value="Mur-like_cat_sf"/>
</dbReference>
<dbReference type="InterPro" id="IPR013221">
    <property type="entry name" value="Mur_ligase_cen"/>
</dbReference>
<dbReference type="InterPro" id="IPR004101">
    <property type="entry name" value="Mur_ligase_C"/>
</dbReference>
<keyword evidence="6 14" id="KW-0132">Cell division</keyword>
<dbReference type="GO" id="GO:0009252">
    <property type="term" value="P:peptidoglycan biosynthetic process"/>
    <property type="evidence" value="ECO:0007669"/>
    <property type="project" value="UniProtKB-UniRule"/>
</dbReference>
<dbReference type="GO" id="GO:0051301">
    <property type="term" value="P:cell division"/>
    <property type="evidence" value="ECO:0007669"/>
    <property type="project" value="UniProtKB-KW"/>
</dbReference>
<keyword evidence="12 14" id="KW-0961">Cell wall biogenesis/degradation</keyword>
<feature type="domain" description="Mur ligase N-terminal catalytic" evidence="15">
    <location>
        <begin position="11"/>
        <end position="116"/>
    </location>
</feature>
<dbReference type="Gene3D" id="3.40.50.720">
    <property type="entry name" value="NAD(P)-binding Rossmann-like Domain"/>
    <property type="match status" value="1"/>
</dbReference>
<dbReference type="GO" id="GO:0005737">
    <property type="term" value="C:cytoplasm"/>
    <property type="evidence" value="ECO:0007669"/>
    <property type="project" value="UniProtKB-SubCell"/>
</dbReference>
<name>A0A3N4YLR7_9MICO</name>
<comment type="subcellular location">
    <subcellularLocation>
        <location evidence="1 14">Cytoplasm</location>
    </subcellularLocation>
</comment>
<dbReference type="PANTHER" id="PTHR43445">
    <property type="entry name" value="UDP-N-ACETYLMURAMATE--L-ALANINE LIGASE-RELATED"/>
    <property type="match status" value="1"/>
</dbReference>
<feature type="binding site" evidence="14">
    <location>
        <begin position="124"/>
        <end position="130"/>
    </location>
    <ligand>
        <name>ATP</name>
        <dbReference type="ChEBI" id="CHEBI:30616"/>
    </ligand>
</feature>
<evidence type="ECO:0000256" key="14">
    <source>
        <dbReference type="HAMAP-Rule" id="MF_00046"/>
    </source>
</evidence>
<evidence type="ECO:0000256" key="4">
    <source>
        <dbReference type="ARBA" id="ARBA00022490"/>
    </source>
</evidence>
<evidence type="ECO:0000259" key="17">
    <source>
        <dbReference type="Pfam" id="PF08245"/>
    </source>
</evidence>
<comment type="similarity">
    <text evidence="14">Belongs to the MurCDEF family.</text>
</comment>
<keyword evidence="5 14" id="KW-0436">Ligase</keyword>
<dbReference type="Pfam" id="PF02875">
    <property type="entry name" value="Mur_ligase_C"/>
    <property type="match status" value="1"/>
</dbReference>
<dbReference type="GO" id="GO:0008763">
    <property type="term" value="F:UDP-N-acetylmuramate-L-alanine ligase activity"/>
    <property type="evidence" value="ECO:0007669"/>
    <property type="project" value="UniProtKB-UniRule"/>
</dbReference>
<keyword evidence="19" id="KW-1185">Reference proteome</keyword>
<dbReference type="InterPro" id="IPR036615">
    <property type="entry name" value="Mur_ligase_C_dom_sf"/>
</dbReference>
<evidence type="ECO:0000256" key="12">
    <source>
        <dbReference type="ARBA" id="ARBA00023316"/>
    </source>
</evidence>
<evidence type="ECO:0000256" key="2">
    <source>
        <dbReference type="ARBA" id="ARBA00004752"/>
    </source>
</evidence>
<evidence type="ECO:0000256" key="8">
    <source>
        <dbReference type="ARBA" id="ARBA00022840"/>
    </source>
</evidence>
<dbReference type="HAMAP" id="MF_00046">
    <property type="entry name" value="MurC"/>
    <property type="match status" value="1"/>
</dbReference>
<dbReference type="EC" id="6.3.2.8" evidence="3 14"/>
<dbReference type="Gene3D" id="3.40.1190.10">
    <property type="entry name" value="Mur-like, catalytic domain"/>
    <property type="match status" value="1"/>
</dbReference>
<keyword evidence="11 14" id="KW-0131">Cell cycle</keyword>
<dbReference type="Pfam" id="PF08245">
    <property type="entry name" value="Mur_ligase_M"/>
    <property type="match status" value="1"/>
</dbReference>
<dbReference type="Pfam" id="PF01225">
    <property type="entry name" value="Mur_ligase"/>
    <property type="match status" value="1"/>
</dbReference>
<reference evidence="18 19" key="1">
    <citation type="submission" date="2018-11" db="EMBL/GenBank/DDBJ databases">
        <title>Sequencing the genomes of 1000 actinobacteria strains.</title>
        <authorList>
            <person name="Klenk H.-P."/>
        </authorList>
    </citation>
    <scope>NUCLEOTIDE SEQUENCE [LARGE SCALE GENOMIC DNA]</scope>
    <source>
        <strain evidence="18 19">DSM 15700</strain>
    </source>
</reference>
<accession>A0A3N4YLR7</accession>
<evidence type="ECO:0000256" key="6">
    <source>
        <dbReference type="ARBA" id="ARBA00022618"/>
    </source>
</evidence>
<dbReference type="SUPFAM" id="SSF53623">
    <property type="entry name" value="MurD-like peptide ligases, catalytic domain"/>
    <property type="match status" value="1"/>
</dbReference>
<evidence type="ECO:0000313" key="18">
    <source>
        <dbReference type="EMBL" id="RPF22039.1"/>
    </source>
</evidence>
<comment type="caution">
    <text evidence="18">The sequence shown here is derived from an EMBL/GenBank/DDBJ whole genome shotgun (WGS) entry which is preliminary data.</text>
</comment>
<keyword evidence="9 14" id="KW-0133">Cell shape</keyword>
<comment type="pathway">
    <text evidence="2 14">Cell wall biogenesis; peptidoglycan biosynthesis.</text>
</comment>
<keyword evidence="8 14" id="KW-0067">ATP-binding</keyword>
<evidence type="ECO:0000256" key="13">
    <source>
        <dbReference type="ARBA" id="ARBA00047833"/>
    </source>
</evidence>
<gene>
    <name evidence="14" type="primary">murC</name>
    <name evidence="18" type="ORF">EDD34_2682</name>
</gene>
<organism evidence="18 19">
    <name type="scientific">Myceligenerans xiligouense</name>
    <dbReference type="NCBI Taxonomy" id="253184"/>
    <lineage>
        <taxon>Bacteria</taxon>
        <taxon>Bacillati</taxon>
        <taxon>Actinomycetota</taxon>
        <taxon>Actinomycetes</taxon>
        <taxon>Micrococcales</taxon>
        <taxon>Promicromonosporaceae</taxon>
        <taxon>Myceligenerans</taxon>
    </lineage>
</organism>
<evidence type="ECO:0000256" key="9">
    <source>
        <dbReference type="ARBA" id="ARBA00022960"/>
    </source>
</evidence>
<evidence type="ECO:0000256" key="7">
    <source>
        <dbReference type="ARBA" id="ARBA00022741"/>
    </source>
</evidence>
<evidence type="ECO:0000256" key="11">
    <source>
        <dbReference type="ARBA" id="ARBA00023306"/>
    </source>
</evidence>
<dbReference type="NCBIfam" id="TIGR01082">
    <property type="entry name" value="murC"/>
    <property type="match status" value="1"/>
</dbReference>
<comment type="catalytic activity">
    <reaction evidence="13 14">
        <text>UDP-N-acetyl-alpha-D-muramate + L-alanine + ATP = UDP-N-acetyl-alpha-D-muramoyl-L-alanine + ADP + phosphate + H(+)</text>
        <dbReference type="Rhea" id="RHEA:23372"/>
        <dbReference type="ChEBI" id="CHEBI:15378"/>
        <dbReference type="ChEBI" id="CHEBI:30616"/>
        <dbReference type="ChEBI" id="CHEBI:43474"/>
        <dbReference type="ChEBI" id="CHEBI:57972"/>
        <dbReference type="ChEBI" id="CHEBI:70757"/>
        <dbReference type="ChEBI" id="CHEBI:83898"/>
        <dbReference type="ChEBI" id="CHEBI:456216"/>
        <dbReference type="EC" id="6.3.2.8"/>
    </reaction>
</comment>
<evidence type="ECO:0000259" key="15">
    <source>
        <dbReference type="Pfam" id="PF01225"/>
    </source>
</evidence>
<keyword evidence="10 14" id="KW-0573">Peptidoglycan synthesis</keyword>
<keyword evidence="4 14" id="KW-0963">Cytoplasm</keyword>
<sequence>MTHAVADLGRVHMIGIGGAGMSVIAHLLHARGVPVRGSDGVESAAVARLRAAGVPVWVGHDAAHVTGGGDDDGTGPADTVVVSSAVRETNPELAAARAAGLRVLHRSEALAALMAGGRGVAVAGAAGKTTTSAMLAAVLREAGADPSYAIGSTVRTADGETPGGHLGSSDILVAEADESDGSFLNYEPVVSVVTNVEPDHLDHWGTAEAIHAAFVDFAGRLVPGGTLVACADDDGSRAVAGEIAATGGRVVTYGESGDADVRIADLVAGADGATATLHGPLLGPEPLPLRLAVPGRHNVLNATAAVAAAVLLGVPPVDAVTAARAFVGTGRRFEPRGAAGGVRVVDDYAHHPTKVAALLEAARTVAAPGRVLVLFQPHLYSRTRDFATDFARVLSLADEVVVTGVYAAREDPDPAVGPRTITALMSPVTAHAVDDMHDAAREVADLARPGDLVLTVGAGDVTTLGPRILDRLAERVAAGELAATGTTRR</sequence>
<dbReference type="UniPathway" id="UPA00219"/>
<dbReference type="RefSeq" id="WP_342774836.1">
    <property type="nucleotide sequence ID" value="NZ_RKQZ01000001.1"/>
</dbReference>
<feature type="domain" description="Mur ligase central" evidence="17">
    <location>
        <begin position="122"/>
        <end position="309"/>
    </location>
</feature>
<evidence type="ECO:0000256" key="1">
    <source>
        <dbReference type="ARBA" id="ARBA00004496"/>
    </source>
</evidence>
<dbReference type="Proteomes" id="UP000280501">
    <property type="component" value="Unassembled WGS sequence"/>
</dbReference>
<dbReference type="GO" id="GO:0005524">
    <property type="term" value="F:ATP binding"/>
    <property type="evidence" value="ECO:0007669"/>
    <property type="project" value="UniProtKB-UniRule"/>
</dbReference>
<evidence type="ECO:0000259" key="16">
    <source>
        <dbReference type="Pfam" id="PF02875"/>
    </source>
</evidence>
<dbReference type="SUPFAM" id="SSF51984">
    <property type="entry name" value="MurCD N-terminal domain"/>
    <property type="match status" value="1"/>
</dbReference>
<comment type="function">
    <text evidence="14">Cell wall formation.</text>
</comment>
<dbReference type="GO" id="GO:0071555">
    <property type="term" value="P:cell wall organization"/>
    <property type="evidence" value="ECO:0007669"/>
    <property type="project" value="UniProtKB-KW"/>
</dbReference>
<dbReference type="AlphaFoldDB" id="A0A3N4YLR7"/>
<keyword evidence="7 14" id="KW-0547">Nucleotide-binding</keyword>
<evidence type="ECO:0000256" key="5">
    <source>
        <dbReference type="ARBA" id="ARBA00022598"/>
    </source>
</evidence>